<dbReference type="SMART" id="SM00028">
    <property type="entry name" value="TPR"/>
    <property type="match status" value="4"/>
</dbReference>
<dbReference type="Pfam" id="PF13174">
    <property type="entry name" value="TPR_6"/>
    <property type="match status" value="1"/>
</dbReference>
<dbReference type="SUPFAM" id="SSF48452">
    <property type="entry name" value="TPR-like"/>
    <property type="match status" value="2"/>
</dbReference>
<keyword evidence="2" id="KW-0472">Membrane</keyword>
<protein>
    <submittedName>
        <fullName evidence="3">Tetratricopeptide (TPR) repeat protein</fullName>
    </submittedName>
</protein>
<evidence type="ECO:0000313" key="4">
    <source>
        <dbReference type="Proteomes" id="UP001519307"/>
    </source>
</evidence>
<keyword evidence="2" id="KW-1133">Transmembrane helix</keyword>
<evidence type="ECO:0000313" key="3">
    <source>
        <dbReference type="EMBL" id="MBP2033078.1"/>
    </source>
</evidence>
<dbReference type="InterPro" id="IPR011990">
    <property type="entry name" value="TPR-like_helical_dom_sf"/>
</dbReference>
<reference evidence="3 4" key="1">
    <citation type="submission" date="2021-03" db="EMBL/GenBank/DDBJ databases">
        <title>Genomic Encyclopedia of Type Strains, Phase IV (KMG-IV): sequencing the most valuable type-strain genomes for metagenomic binning, comparative biology and taxonomic classification.</title>
        <authorList>
            <person name="Goeker M."/>
        </authorList>
    </citation>
    <scope>NUCLEOTIDE SEQUENCE [LARGE SCALE GENOMIC DNA]</scope>
    <source>
        <strain evidence="3 4">DSM 28783</strain>
    </source>
</reference>
<comment type="caution">
    <text evidence="3">The sequence shown here is derived from an EMBL/GenBank/DDBJ whole genome shotgun (WGS) entry which is preliminary data.</text>
</comment>
<dbReference type="InterPro" id="IPR019734">
    <property type="entry name" value="TPR_rpt"/>
</dbReference>
<keyword evidence="4" id="KW-1185">Reference proteome</keyword>
<feature type="repeat" description="TPR" evidence="1">
    <location>
        <begin position="289"/>
        <end position="322"/>
    </location>
</feature>
<dbReference type="EMBL" id="JAGGLM010000010">
    <property type="protein sequence ID" value="MBP2033078.1"/>
    <property type="molecule type" value="Genomic_DNA"/>
</dbReference>
<accession>A0ABS4KSR2</accession>
<dbReference type="Pfam" id="PF13181">
    <property type="entry name" value="TPR_8"/>
    <property type="match status" value="2"/>
</dbReference>
<dbReference type="Proteomes" id="UP001519307">
    <property type="component" value="Unassembled WGS sequence"/>
</dbReference>
<keyword evidence="2" id="KW-0812">Transmembrane</keyword>
<dbReference type="Gene3D" id="1.25.40.10">
    <property type="entry name" value="Tetratricopeptide repeat domain"/>
    <property type="match status" value="2"/>
</dbReference>
<sequence>MDKSQKIYFKALKKYNNGYIDKAMELCEESISINIKNRSSINLKGLIMYLKGELDTAQKLWKMNYEVNKDKVSKKYLESSKDDVNRLNFYKKSLVLIKKLEINEAIDLLENCSKSSFNTINVNNYLAVCYIKKGQYTEALDMLDNVFKIDVKNKMAADTKKNMEDINVIKKKFNMKKVISIVLVCIIVIAALSGIYLIKNKKIAYFKSNKVSKAIKTNNGTNSKLQKSSKQPVKIKNNAFPYNNIKSYIENKNYDEIYNAVEKFKNSKLSANDKILLSSANDILVSDGVEYFYEKGCAYIKNGDYTNAKKYLKKAVDYGKDTNTYPDIIYMMGYSLDSSGDVENAIKYYSEYDGKYSDGDYESTVLYRLVIIYNKLDKNKAKNYAEKLSDNYPSSIYNNSIVKAITDN</sequence>
<dbReference type="PROSITE" id="PS50005">
    <property type="entry name" value="TPR"/>
    <property type="match status" value="1"/>
</dbReference>
<keyword evidence="1" id="KW-0802">TPR repeat</keyword>
<proteinExistence type="predicted"/>
<dbReference type="RefSeq" id="WP_209702231.1">
    <property type="nucleotide sequence ID" value="NZ_JAGGLM010000010.1"/>
</dbReference>
<evidence type="ECO:0000256" key="1">
    <source>
        <dbReference type="PROSITE-ProRule" id="PRU00339"/>
    </source>
</evidence>
<name>A0ABS4KSR2_9CLOT</name>
<evidence type="ECO:0000256" key="2">
    <source>
        <dbReference type="SAM" id="Phobius"/>
    </source>
</evidence>
<organism evidence="3 4">
    <name type="scientific">Clostridium algifaecis</name>
    <dbReference type="NCBI Taxonomy" id="1472040"/>
    <lineage>
        <taxon>Bacteria</taxon>
        <taxon>Bacillati</taxon>
        <taxon>Bacillota</taxon>
        <taxon>Clostridia</taxon>
        <taxon>Eubacteriales</taxon>
        <taxon>Clostridiaceae</taxon>
        <taxon>Clostridium</taxon>
    </lineage>
</organism>
<feature type="transmembrane region" description="Helical" evidence="2">
    <location>
        <begin position="178"/>
        <end position="198"/>
    </location>
</feature>
<gene>
    <name evidence="3" type="ORF">J2Z42_001761</name>
</gene>